<keyword evidence="5" id="KW-0456">Lyase</keyword>
<comment type="caution">
    <text evidence="9">The sequence shown here is derived from an EMBL/GenBank/DDBJ whole genome shotgun (WGS) entry which is preliminary data.</text>
</comment>
<dbReference type="SUPFAM" id="SSF51649">
    <property type="entry name" value="RuBisCo, C-terminal domain"/>
    <property type="match status" value="1"/>
</dbReference>
<feature type="domain" description="Ribulose bisphosphate carboxylase large subunit ferrodoxin-like N-terminal" evidence="8">
    <location>
        <begin position="5"/>
        <end position="116"/>
    </location>
</feature>
<protein>
    <submittedName>
        <fullName evidence="9">Ribulose bisphosphate carboxylase, type III</fullName>
    </submittedName>
</protein>
<dbReference type="InterPro" id="IPR033966">
    <property type="entry name" value="RuBisCO"/>
</dbReference>
<dbReference type="Proteomes" id="UP000034160">
    <property type="component" value="Unassembled WGS sequence"/>
</dbReference>
<dbReference type="PANTHER" id="PTHR42704:SF17">
    <property type="entry name" value="RIBULOSE BISPHOSPHATE CARBOXYLASE LARGE CHAIN"/>
    <property type="match status" value="1"/>
</dbReference>
<evidence type="ECO:0000256" key="4">
    <source>
        <dbReference type="ARBA" id="ARBA00023002"/>
    </source>
</evidence>
<dbReference type="EMBL" id="LCCN01000017">
    <property type="protein sequence ID" value="KKS31468.1"/>
    <property type="molecule type" value="Genomic_DNA"/>
</dbReference>
<keyword evidence="4" id="KW-0560">Oxidoreductase</keyword>
<dbReference type="Pfam" id="PF00016">
    <property type="entry name" value="RuBisCO_large"/>
    <property type="match status" value="1"/>
</dbReference>
<proteinExistence type="inferred from homology"/>
<gene>
    <name evidence="9" type="ORF">UU93_C0017G0001</name>
</gene>
<evidence type="ECO:0000313" key="9">
    <source>
        <dbReference type="EMBL" id="KKS31468.1"/>
    </source>
</evidence>
<organism evidence="9 10">
    <name type="scientific">Candidatus Amesbacteria bacterium GW2011_GWA2_42_12</name>
    <dbReference type="NCBI Taxonomy" id="1618356"/>
    <lineage>
        <taxon>Bacteria</taxon>
        <taxon>Candidatus Amesiibacteriota</taxon>
    </lineage>
</organism>
<dbReference type="STRING" id="1618356.UU93_C0017G0001"/>
<evidence type="ECO:0000256" key="6">
    <source>
        <dbReference type="RuleBase" id="RU003834"/>
    </source>
</evidence>
<dbReference type="Gene3D" id="3.30.70.150">
    <property type="entry name" value="RuBisCO large subunit, N-terminal domain"/>
    <property type="match status" value="1"/>
</dbReference>
<dbReference type="InterPro" id="IPR017443">
    <property type="entry name" value="RuBisCO_lsu_fd_N"/>
</dbReference>
<dbReference type="GO" id="GO:0000287">
    <property type="term" value="F:magnesium ion binding"/>
    <property type="evidence" value="ECO:0007669"/>
    <property type="project" value="InterPro"/>
</dbReference>
<sequence length="406" mass="45087">MGDYEYLNIGYKPKNDVVCLFRVEPAKGMRITTAAKTVALESSTGTWTELGTKKKYMERLAAKVFSIRGNLVKIAYPAELFESGNAPNILSSIAGNIFGMKAVKNLRLEDISFPKSIIRGFKGPVLGMDGIKKLMKIKDRPLLGTIIKPKLGLKTKDHAKNAYESWIGGCDFVKDDENLASQKFNEFEERVARTLEKASQAGEETGEKKAYLVNVTAETNEMLRRAQIVKDLGGKFIMVDMMTAGFSALQTLRNANLKLAIHAHRAMHAAMTRNPKHGIRMIVLADFARLIGVDSLHIGTGIGKLEGGISDVYELEEEIESYRVKETQLRLSQNWRRIKPVLGVCSGGLHPRHVPYLIRHLGRNILIQAGGGVHWNPRGSRYGAMGMRQAIDAVMKGISLREYAET</sequence>
<dbReference type="GO" id="GO:0016984">
    <property type="term" value="F:ribulose-bisphosphate carboxylase activity"/>
    <property type="evidence" value="ECO:0007669"/>
    <property type="project" value="InterPro"/>
</dbReference>
<keyword evidence="2" id="KW-0479">Metal-binding</keyword>
<dbReference type="SUPFAM" id="SSF54966">
    <property type="entry name" value="RuBisCO, large subunit, small (N-terminal) domain"/>
    <property type="match status" value="1"/>
</dbReference>
<dbReference type="InterPro" id="IPR036376">
    <property type="entry name" value="RuBisCO_lsu_C_sf"/>
</dbReference>
<dbReference type="SFLD" id="SFLDG00301">
    <property type="entry name" value="RuBisCO-like_proteins"/>
    <property type="match status" value="1"/>
</dbReference>
<dbReference type="GO" id="GO:0015977">
    <property type="term" value="P:carbon fixation"/>
    <property type="evidence" value="ECO:0007669"/>
    <property type="project" value="InterPro"/>
</dbReference>
<feature type="non-terminal residue" evidence="9">
    <location>
        <position position="406"/>
    </location>
</feature>
<evidence type="ECO:0000259" key="8">
    <source>
        <dbReference type="Pfam" id="PF02788"/>
    </source>
</evidence>
<evidence type="ECO:0000313" key="10">
    <source>
        <dbReference type="Proteomes" id="UP000034160"/>
    </source>
</evidence>
<dbReference type="InterPro" id="IPR000685">
    <property type="entry name" value="RuBisCO_lsu_C"/>
</dbReference>
<dbReference type="GO" id="GO:0016491">
    <property type="term" value="F:oxidoreductase activity"/>
    <property type="evidence" value="ECO:0007669"/>
    <property type="project" value="UniProtKB-KW"/>
</dbReference>
<dbReference type="InterPro" id="IPR017712">
    <property type="entry name" value="RuBisCO_III"/>
</dbReference>
<dbReference type="AlphaFoldDB" id="A0A0G1B1N9"/>
<feature type="domain" description="Ribulose bisphosphate carboxylase large subunit C-terminal" evidence="7">
    <location>
        <begin position="132"/>
        <end position="405"/>
    </location>
</feature>
<comment type="cofactor">
    <cofactor evidence="1">
        <name>Mg(2+)</name>
        <dbReference type="ChEBI" id="CHEBI:18420"/>
    </cofactor>
</comment>
<evidence type="ECO:0000256" key="3">
    <source>
        <dbReference type="ARBA" id="ARBA00022842"/>
    </source>
</evidence>
<dbReference type="InterPro" id="IPR020878">
    <property type="entry name" value="RuBisCo_large_chain_AS"/>
</dbReference>
<dbReference type="PROSITE" id="PS00157">
    <property type="entry name" value="RUBISCO_LARGE"/>
    <property type="match status" value="1"/>
</dbReference>
<dbReference type="SFLD" id="SFLDS00014">
    <property type="entry name" value="RuBisCO"/>
    <property type="match status" value="1"/>
</dbReference>
<dbReference type="PANTHER" id="PTHR42704">
    <property type="entry name" value="RIBULOSE BISPHOSPHATE CARBOXYLASE"/>
    <property type="match status" value="1"/>
</dbReference>
<comment type="similarity">
    <text evidence="6">Belongs to the RuBisCO large chain family.</text>
</comment>
<dbReference type="Gene3D" id="3.20.20.110">
    <property type="entry name" value="Ribulose bisphosphate carboxylase, large subunit, C-terminal domain"/>
    <property type="match status" value="1"/>
</dbReference>
<accession>A0A0G1B1N9</accession>
<dbReference type="NCBIfam" id="TIGR03326">
    <property type="entry name" value="rubisco_III"/>
    <property type="match status" value="1"/>
</dbReference>
<evidence type="ECO:0000256" key="1">
    <source>
        <dbReference type="ARBA" id="ARBA00001946"/>
    </source>
</evidence>
<keyword evidence="3" id="KW-0460">Magnesium</keyword>
<dbReference type="Pfam" id="PF02788">
    <property type="entry name" value="RuBisCO_large_N"/>
    <property type="match status" value="1"/>
</dbReference>
<evidence type="ECO:0000256" key="5">
    <source>
        <dbReference type="ARBA" id="ARBA00023239"/>
    </source>
</evidence>
<reference evidence="9 10" key="1">
    <citation type="journal article" date="2015" name="Nature">
        <title>rRNA introns, odd ribosomes, and small enigmatic genomes across a large radiation of phyla.</title>
        <authorList>
            <person name="Brown C.T."/>
            <person name="Hug L.A."/>
            <person name="Thomas B.C."/>
            <person name="Sharon I."/>
            <person name="Castelle C.J."/>
            <person name="Singh A."/>
            <person name="Wilkins M.J."/>
            <person name="Williams K.H."/>
            <person name="Banfield J.F."/>
        </authorList>
    </citation>
    <scope>NUCLEOTIDE SEQUENCE [LARGE SCALE GENOMIC DNA]</scope>
</reference>
<dbReference type="InterPro" id="IPR036422">
    <property type="entry name" value="RuBisCO_lsu_N_sf"/>
</dbReference>
<evidence type="ECO:0000259" key="7">
    <source>
        <dbReference type="Pfam" id="PF00016"/>
    </source>
</evidence>
<dbReference type="NCBIfam" id="NF003252">
    <property type="entry name" value="PRK04208.1"/>
    <property type="match status" value="1"/>
</dbReference>
<dbReference type="HAMAP" id="MF_01133">
    <property type="entry name" value="RuBisCO_L_type3"/>
    <property type="match status" value="1"/>
</dbReference>
<evidence type="ECO:0000256" key="2">
    <source>
        <dbReference type="ARBA" id="ARBA00022723"/>
    </source>
</evidence>
<name>A0A0G1B1N9_9BACT</name>